<organism evidence="1 2">
    <name type="scientific">Stylosanthes scabra</name>
    <dbReference type="NCBI Taxonomy" id="79078"/>
    <lineage>
        <taxon>Eukaryota</taxon>
        <taxon>Viridiplantae</taxon>
        <taxon>Streptophyta</taxon>
        <taxon>Embryophyta</taxon>
        <taxon>Tracheophyta</taxon>
        <taxon>Spermatophyta</taxon>
        <taxon>Magnoliopsida</taxon>
        <taxon>eudicotyledons</taxon>
        <taxon>Gunneridae</taxon>
        <taxon>Pentapetalae</taxon>
        <taxon>rosids</taxon>
        <taxon>fabids</taxon>
        <taxon>Fabales</taxon>
        <taxon>Fabaceae</taxon>
        <taxon>Papilionoideae</taxon>
        <taxon>50 kb inversion clade</taxon>
        <taxon>dalbergioids sensu lato</taxon>
        <taxon>Dalbergieae</taxon>
        <taxon>Pterocarpus clade</taxon>
        <taxon>Stylosanthes</taxon>
    </lineage>
</organism>
<comment type="caution">
    <text evidence="1">The sequence shown here is derived from an EMBL/GenBank/DDBJ whole genome shotgun (WGS) entry which is preliminary data.</text>
</comment>
<reference evidence="1 2" key="1">
    <citation type="journal article" date="2023" name="Plants (Basel)">
        <title>Bridging the Gap: Combining Genomics and Transcriptomics Approaches to Understand Stylosanthes scabra, an Orphan Legume from the Brazilian Caatinga.</title>
        <authorList>
            <person name="Ferreira-Neto J.R.C."/>
            <person name="da Silva M.D."/>
            <person name="Binneck E."/>
            <person name="de Melo N.F."/>
            <person name="da Silva R.H."/>
            <person name="de Melo A.L.T.M."/>
            <person name="Pandolfi V."/>
            <person name="Bustamante F.O."/>
            <person name="Brasileiro-Vidal A.C."/>
            <person name="Benko-Iseppon A.M."/>
        </authorList>
    </citation>
    <scope>NUCLEOTIDE SEQUENCE [LARGE SCALE GENOMIC DNA]</scope>
    <source>
        <tissue evidence="1">Leaves</tissue>
    </source>
</reference>
<gene>
    <name evidence="1" type="ORF">PIB30_056674</name>
</gene>
<keyword evidence="2" id="KW-1185">Reference proteome</keyword>
<sequence>MKLKELLDRSIIAESVRPIRFGMVVNDFKSLTAELGRLERRDMDPCKWIISFETTELTDKALGVQFMPKHFIEVAFERIAKGLDRKLVMPHDLTEEVSLFSMARILINCYQWESIQEWINVKRGEFEIEVYIKEIGGEVLSSQVYPDEELKPVDGCSCGCSSETMEVAVENIAKVEGT</sequence>
<dbReference type="Proteomes" id="UP001341840">
    <property type="component" value="Unassembled WGS sequence"/>
</dbReference>
<evidence type="ECO:0000313" key="1">
    <source>
        <dbReference type="EMBL" id="MED6209634.1"/>
    </source>
</evidence>
<proteinExistence type="predicted"/>
<protein>
    <submittedName>
        <fullName evidence="1">Uncharacterized protein</fullName>
    </submittedName>
</protein>
<name>A0ABU6YHZ8_9FABA</name>
<dbReference type="EMBL" id="JASCZI010242111">
    <property type="protein sequence ID" value="MED6209634.1"/>
    <property type="molecule type" value="Genomic_DNA"/>
</dbReference>
<evidence type="ECO:0000313" key="2">
    <source>
        <dbReference type="Proteomes" id="UP001341840"/>
    </source>
</evidence>
<accession>A0ABU6YHZ8</accession>